<evidence type="ECO:0000313" key="2">
    <source>
        <dbReference type="Proteomes" id="UP000636394"/>
    </source>
</evidence>
<keyword evidence="2" id="KW-1185">Reference proteome</keyword>
<reference evidence="1 2" key="1">
    <citation type="submission" date="2019-11" db="EMBL/GenBank/DDBJ databases">
        <title>Eggerthellaceae novel genus isolated from the rectal contents of marmort.</title>
        <authorList>
            <person name="Zhang G."/>
        </authorList>
    </citation>
    <scope>NUCLEOTIDE SEQUENCE [LARGE SCALE GENOMIC DNA]</scope>
    <source>
        <strain evidence="2">zg-886</strain>
    </source>
</reference>
<gene>
    <name evidence="1" type="ORF">GMI68_01815</name>
</gene>
<sequence length="82" mass="9312">MKPTEERLKVVLEMLEGCAPEGFEEAALRAFGPGTAWDRHDDVVCERGRCWDCDDPDRMPFAPPPIALAELCFRMKGWEMSP</sequence>
<dbReference type="RefSeq" id="WP_166338438.1">
    <property type="nucleotide sequence ID" value="NZ_WPCR01000002.1"/>
</dbReference>
<evidence type="ECO:0000313" key="1">
    <source>
        <dbReference type="EMBL" id="NHM13518.1"/>
    </source>
</evidence>
<protein>
    <submittedName>
        <fullName evidence="1">Uncharacterized protein</fullName>
    </submittedName>
</protein>
<accession>A0ABX0IH25</accession>
<comment type="caution">
    <text evidence="1">The sequence shown here is derived from an EMBL/GenBank/DDBJ whole genome shotgun (WGS) entry which is preliminary data.</text>
</comment>
<dbReference type="EMBL" id="WPCR01000002">
    <property type="protein sequence ID" value="NHM13518.1"/>
    <property type="molecule type" value="Genomic_DNA"/>
</dbReference>
<proteinExistence type="predicted"/>
<name>A0ABX0IH25_9ACTN</name>
<dbReference type="Proteomes" id="UP000636394">
    <property type="component" value="Unassembled WGS sequence"/>
</dbReference>
<organism evidence="1 2">
    <name type="scientific">Xiamenia xianingshaonis</name>
    <dbReference type="NCBI Taxonomy" id="2682776"/>
    <lineage>
        <taxon>Bacteria</taxon>
        <taxon>Bacillati</taxon>
        <taxon>Actinomycetota</taxon>
        <taxon>Coriobacteriia</taxon>
        <taxon>Eggerthellales</taxon>
        <taxon>Eggerthellaceae</taxon>
        <taxon>Xiamenia</taxon>
    </lineage>
</organism>